<protein>
    <submittedName>
        <fullName evidence="1">Uncharacterized protein</fullName>
    </submittedName>
</protein>
<dbReference type="EMBL" id="CM037152">
    <property type="protein sequence ID" value="KAH7835276.1"/>
    <property type="molecule type" value="Genomic_DNA"/>
</dbReference>
<evidence type="ECO:0000313" key="2">
    <source>
        <dbReference type="Proteomes" id="UP000828048"/>
    </source>
</evidence>
<evidence type="ECO:0000313" key="1">
    <source>
        <dbReference type="EMBL" id="KAH7835276.1"/>
    </source>
</evidence>
<keyword evidence="2" id="KW-1185">Reference proteome</keyword>
<accession>A0ACB7X3E7</accession>
<comment type="caution">
    <text evidence="1">The sequence shown here is derived from an EMBL/GenBank/DDBJ whole genome shotgun (WGS) entry which is preliminary data.</text>
</comment>
<sequence>MFLLLDFSPLSKLLQDRATTRNPTRRRDQDCSLKKYVGYSDHTCSLVMTTDTTDLSYWLNWRFFLCAVFVFGSIVVSIFVIWKYEGSKKSKNAGRQNWQDTAGILYQDETWRTSLKVIRPALLLAYRLTAFIALSSLLTLNVVLDGGGIFYFYTQWTFALVTLYFGLASLFSIYGCCQCCHGVGGSRVDQVALTYAALSLDENGNTPTASKSVHSSLNSREEYLVRKTAGIWVYIFQIIYQICAGAVVLTDFVFWFIIFPFLTSDDYSLGIIDTCLHSINAVFLLGDVILNCLRFPFFRIAYFIQWTGIFVIFQWIVHACVSMWWPYPFLELSTPYAPIWYLGVGLLHLPCYGLFALIIRLKHFWLSRSFPDAIQMAKMQIAHLTEQRGVHSLQCGLWSKESRGVGPTNCAKSKTRGPSHGTMKVNMPRDGPTNDARMGHEMNLDDRGKS</sequence>
<proteinExistence type="predicted"/>
<gene>
    <name evidence="1" type="ORF">Vadar_024650</name>
</gene>
<name>A0ACB7X3E7_9ERIC</name>
<dbReference type="Proteomes" id="UP000828048">
    <property type="component" value="Chromosome 2"/>
</dbReference>
<reference evidence="1 2" key="1">
    <citation type="journal article" date="2021" name="Hortic Res">
        <title>High-quality reference genome and annotation aids understanding of berry development for evergreen blueberry (Vaccinium darrowii).</title>
        <authorList>
            <person name="Yu J."/>
            <person name="Hulse-Kemp A.M."/>
            <person name="Babiker E."/>
            <person name="Staton M."/>
        </authorList>
    </citation>
    <scope>NUCLEOTIDE SEQUENCE [LARGE SCALE GENOMIC DNA]</scope>
    <source>
        <strain evidence="2">cv. NJ 8807/NJ 8810</strain>
        <tissue evidence="1">Young leaf</tissue>
    </source>
</reference>
<organism evidence="1 2">
    <name type="scientific">Vaccinium darrowii</name>
    <dbReference type="NCBI Taxonomy" id="229202"/>
    <lineage>
        <taxon>Eukaryota</taxon>
        <taxon>Viridiplantae</taxon>
        <taxon>Streptophyta</taxon>
        <taxon>Embryophyta</taxon>
        <taxon>Tracheophyta</taxon>
        <taxon>Spermatophyta</taxon>
        <taxon>Magnoliopsida</taxon>
        <taxon>eudicotyledons</taxon>
        <taxon>Gunneridae</taxon>
        <taxon>Pentapetalae</taxon>
        <taxon>asterids</taxon>
        <taxon>Ericales</taxon>
        <taxon>Ericaceae</taxon>
        <taxon>Vaccinioideae</taxon>
        <taxon>Vaccinieae</taxon>
        <taxon>Vaccinium</taxon>
    </lineage>
</organism>